<evidence type="ECO:0000313" key="2">
    <source>
        <dbReference type="EMBL" id="OZC11005.1"/>
    </source>
</evidence>
<evidence type="ECO:0000256" key="1">
    <source>
        <dbReference type="SAM" id="Coils"/>
    </source>
</evidence>
<dbReference type="OrthoDB" id="5890791at2759"/>
<evidence type="ECO:0000313" key="3">
    <source>
        <dbReference type="Proteomes" id="UP000242913"/>
    </source>
</evidence>
<dbReference type="Proteomes" id="UP000242913">
    <property type="component" value="Unassembled WGS sequence"/>
</dbReference>
<name>A0A238C1M3_9BILA</name>
<keyword evidence="3" id="KW-1185">Reference proteome</keyword>
<accession>A0A238C1M3</accession>
<gene>
    <name evidence="2" type="ORF">X798_01831</name>
</gene>
<reference evidence="2 3" key="1">
    <citation type="submission" date="2015-12" db="EMBL/GenBank/DDBJ databases">
        <title>Draft genome of the nematode, Onchocerca flexuosa.</title>
        <authorList>
            <person name="Mitreva M."/>
        </authorList>
    </citation>
    <scope>NUCLEOTIDE SEQUENCE [LARGE SCALE GENOMIC DNA]</scope>
    <source>
        <strain evidence="2">Red Deer</strain>
    </source>
</reference>
<dbReference type="EMBL" id="KZ269982">
    <property type="protein sequence ID" value="OZC11005.1"/>
    <property type="molecule type" value="Genomic_DNA"/>
</dbReference>
<keyword evidence="1" id="KW-0175">Coiled coil</keyword>
<dbReference type="AlphaFoldDB" id="A0A238C1M3"/>
<sequence>MADRKNAQKNIKAAMKSSKNKLLFETIKEQINDLKQCTQLFDDLKNCAQSMQKNIEKMEDVFHLAMKLQDMKNISKDLDMLVKEKEKIYQEKILENKLLKQRLSHLLNKSKRLVKIAEEQIKRLRIVELNNCRNIQMWKERADQQRACFGQRKDDTTCNGGNNCE</sequence>
<organism evidence="2 3">
    <name type="scientific">Onchocerca flexuosa</name>
    <dbReference type="NCBI Taxonomy" id="387005"/>
    <lineage>
        <taxon>Eukaryota</taxon>
        <taxon>Metazoa</taxon>
        <taxon>Ecdysozoa</taxon>
        <taxon>Nematoda</taxon>
        <taxon>Chromadorea</taxon>
        <taxon>Rhabditida</taxon>
        <taxon>Spirurina</taxon>
        <taxon>Spiruromorpha</taxon>
        <taxon>Filarioidea</taxon>
        <taxon>Onchocercidae</taxon>
        <taxon>Onchocerca</taxon>
    </lineage>
</organism>
<feature type="coiled-coil region" evidence="1">
    <location>
        <begin position="41"/>
        <end position="127"/>
    </location>
</feature>
<proteinExistence type="predicted"/>
<protein>
    <submittedName>
        <fullName evidence="2">Uncharacterized protein</fullName>
    </submittedName>
</protein>